<keyword evidence="1" id="KW-0812">Transmembrane</keyword>
<accession>A0ABD3RG44</accession>
<evidence type="ECO:0000256" key="1">
    <source>
        <dbReference type="SAM" id="Phobius"/>
    </source>
</evidence>
<gene>
    <name evidence="2" type="ORF">ACJIZ3_000704</name>
</gene>
<feature type="transmembrane region" description="Helical" evidence="1">
    <location>
        <begin position="501"/>
        <end position="519"/>
    </location>
</feature>
<evidence type="ECO:0000313" key="2">
    <source>
        <dbReference type="EMBL" id="KAL3810546.1"/>
    </source>
</evidence>
<keyword evidence="3" id="KW-1185">Reference proteome</keyword>
<feature type="transmembrane region" description="Helical" evidence="1">
    <location>
        <begin position="339"/>
        <end position="357"/>
    </location>
</feature>
<feature type="transmembrane region" description="Helical" evidence="1">
    <location>
        <begin position="416"/>
        <end position="443"/>
    </location>
</feature>
<dbReference type="Proteomes" id="UP001634393">
    <property type="component" value="Unassembled WGS sequence"/>
</dbReference>
<keyword evidence="1" id="KW-1133">Transmembrane helix</keyword>
<sequence length="635" mass="73701">MANGEDEGRCVFPLTSLQIGDLQCYLSHVSLYVCSESRKLYMLVDNRPWLEDLVSPSTHLWQLMVTKSRLSPFANSRGKERSQMISDSSSSSNSRISWCSFINAVRLRALLPLNKLRNSLIANSNLNRVLNGFIVFEVAWRDVRGINYFNELQTDTSFAIEAKFMRRWEFDNIAQAAKCISSWFSGTLNDQILLKDHLDHATFGKVFYDSEERFSRTTEDEIIATESRLLHTPGPPDGLFKRRKVMRSICFDDREEDSEILSDPSDCEEAFEATLYRDVLILFRFNDRDLPYKFKDIIMSDLRLLTLLEAGLPSWVLFLQSYPGFCHLYRPWMCPLARALYALISIVTVLIGFYDLYKNVPLLKATASGLFGPLFDWIETWEMISRIKYLGTMLFLHNSQKAIKWFLMATRTLRSFLCFLTQPIAGPFVVLLEVFLPVWNIIIQLAETTFTLTWMVVESSFTMVGNLVEILLLPLWILRSVATSFIYPIVWMLREILYTPFRLVLSFSSLVGFICKFIYDLVGDIWLFGSDIFQLTRNVESTVMSSCEVSMWRTLWNDLFSQVFRALRSILNGFVAFFTACNRHRLSIYNHTKELNQRISIAARRRCSTENIQILQTQTTPNESHHDHMESRKTK</sequence>
<organism evidence="2 3">
    <name type="scientific">Penstemon smallii</name>
    <dbReference type="NCBI Taxonomy" id="265156"/>
    <lineage>
        <taxon>Eukaryota</taxon>
        <taxon>Viridiplantae</taxon>
        <taxon>Streptophyta</taxon>
        <taxon>Embryophyta</taxon>
        <taxon>Tracheophyta</taxon>
        <taxon>Spermatophyta</taxon>
        <taxon>Magnoliopsida</taxon>
        <taxon>eudicotyledons</taxon>
        <taxon>Gunneridae</taxon>
        <taxon>Pentapetalae</taxon>
        <taxon>asterids</taxon>
        <taxon>lamiids</taxon>
        <taxon>Lamiales</taxon>
        <taxon>Plantaginaceae</taxon>
        <taxon>Cheloneae</taxon>
        <taxon>Penstemon</taxon>
    </lineage>
</organism>
<dbReference type="PANTHER" id="PTHR34553:SF4">
    <property type="entry name" value="G1_S-SPECIFIC CYCLIN-E PROTEIN"/>
    <property type="match status" value="1"/>
</dbReference>
<name>A0ABD3RG44_9LAMI</name>
<comment type="caution">
    <text evidence="2">The sequence shown here is derived from an EMBL/GenBank/DDBJ whole genome shotgun (WGS) entry which is preliminary data.</text>
</comment>
<reference evidence="2 3" key="1">
    <citation type="submission" date="2024-12" db="EMBL/GenBank/DDBJ databases">
        <title>The unique morphological basis and parallel evolutionary history of personate flowers in Penstemon.</title>
        <authorList>
            <person name="Depatie T.H."/>
            <person name="Wessinger C.A."/>
        </authorList>
    </citation>
    <scope>NUCLEOTIDE SEQUENCE [LARGE SCALE GENOMIC DNA]</scope>
    <source>
        <strain evidence="2">WTNN_2</strain>
        <tissue evidence="2">Leaf</tissue>
    </source>
</reference>
<dbReference type="PANTHER" id="PTHR34553">
    <property type="entry name" value="OS05G0597400 PROTEIN"/>
    <property type="match status" value="1"/>
</dbReference>
<evidence type="ECO:0000313" key="3">
    <source>
        <dbReference type="Proteomes" id="UP001634393"/>
    </source>
</evidence>
<dbReference type="EMBL" id="JBJXBP010000014">
    <property type="protein sequence ID" value="KAL3810546.1"/>
    <property type="molecule type" value="Genomic_DNA"/>
</dbReference>
<feature type="transmembrane region" description="Helical" evidence="1">
    <location>
        <begin position="463"/>
        <end position="489"/>
    </location>
</feature>
<proteinExistence type="predicted"/>
<protein>
    <submittedName>
        <fullName evidence="2">Uncharacterized protein</fullName>
    </submittedName>
</protein>
<keyword evidence="1" id="KW-0472">Membrane</keyword>
<dbReference type="AlphaFoldDB" id="A0ABD3RG44"/>